<dbReference type="InterPro" id="IPR028098">
    <property type="entry name" value="Glyco_trans_4-like_N"/>
</dbReference>
<dbReference type="STRING" id="1903181.BTN85_1568"/>
<keyword evidence="4" id="KW-1185">Reference proteome</keyword>
<organism evidence="3 4">
    <name type="scientific">Methanohalarchaeum thermophilum</name>
    <dbReference type="NCBI Taxonomy" id="1903181"/>
    <lineage>
        <taxon>Archaea</taxon>
        <taxon>Methanobacteriati</taxon>
        <taxon>Methanobacteriota</taxon>
        <taxon>Methanonatronarchaeia</taxon>
        <taxon>Methanonatronarchaeales</taxon>
        <taxon>Methanonatronarchaeaceae</taxon>
        <taxon>Candidatus Methanohalarchaeum</taxon>
    </lineage>
</organism>
<evidence type="ECO:0000313" key="3">
    <source>
        <dbReference type="EMBL" id="OKY79062.1"/>
    </source>
</evidence>
<evidence type="ECO:0000259" key="2">
    <source>
        <dbReference type="Pfam" id="PF13439"/>
    </source>
</evidence>
<dbReference type="InterPro" id="IPR001296">
    <property type="entry name" value="Glyco_trans_1"/>
</dbReference>
<evidence type="ECO:0000259" key="1">
    <source>
        <dbReference type="Pfam" id="PF00534"/>
    </source>
</evidence>
<feature type="domain" description="Glycosyltransferase subfamily 4-like N-terminal" evidence="2">
    <location>
        <begin position="14"/>
        <end position="178"/>
    </location>
</feature>
<proteinExistence type="predicted"/>
<dbReference type="InterPro" id="IPR050194">
    <property type="entry name" value="Glycosyltransferase_grp1"/>
</dbReference>
<feature type="domain" description="Glycosyl transferase family 1" evidence="1">
    <location>
        <begin position="192"/>
        <end position="342"/>
    </location>
</feature>
<dbReference type="AlphaFoldDB" id="A0A1Q6DXM0"/>
<dbReference type="GO" id="GO:0016757">
    <property type="term" value="F:glycosyltransferase activity"/>
    <property type="evidence" value="ECO:0007669"/>
    <property type="project" value="InterPro"/>
</dbReference>
<accession>A0A1Q6DXM0</accession>
<dbReference type="Pfam" id="PF13439">
    <property type="entry name" value="Glyco_transf_4"/>
    <property type="match status" value="1"/>
</dbReference>
<dbReference type="Gene3D" id="3.40.50.2000">
    <property type="entry name" value="Glycogen Phosphorylase B"/>
    <property type="match status" value="2"/>
</dbReference>
<sequence>MKIGMFTDSYFPQINGVTYTISLWKRKLLERGHEVKVVFPSSENYEEGENEFGVKSVSFPFYDGYRIGLPQKISDKIGELDLIHTHSPFSVSFLGAYISRKRNIPRVSTHHTFPEDYIDYLVSKKMLKKSLIYLYRRWEKRFFNSAEVVTVPSKVIKEEMNKKGVRKIEVLENGVNRDFFKPSNPVFKEKFGNKLIGYSGRHSKEKNLSDIINVAKRFPEYTFLLGGNGPYRSNYKKMASDLENVKLLGFLDREKLPSFYSSIDVFVFPSIAETQGLVALEANACGTPVVGADKKALTETIVDGVNGYKYEPGDIDELEEKIEKVLESKGELSQKSKDYIKNHSVKSSIKKLINIYERITEGV</sequence>
<gene>
    <name evidence="3" type="ORF">BTN85_1568</name>
</gene>
<dbReference type="PANTHER" id="PTHR45947">
    <property type="entry name" value="SULFOQUINOVOSYL TRANSFERASE SQD2"/>
    <property type="match status" value="1"/>
</dbReference>
<name>A0A1Q6DXM0_METT1</name>
<dbReference type="SUPFAM" id="SSF53756">
    <property type="entry name" value="UDP-Glycosyltransferase/glycogen phosphorylase"/>
    <property type="match status" value="1"/>
</dbReference>
<protein>
    <submittedName>
        <fullName evidence="3">Glycosyltransferase, RfaG family</fullName>
    </submittedName>
</protein>
<dbReference type="PANTHER" id="PTHR45947:SF3">
    <property type="entry name" value="SULFOQUINOVOSYL TRANSFERASE SQD2"/>
    <property type="match status" value="1"/>
</dbReference>
<dbReference type="EMBL" id="MSDW01000001">
    <property type="protein sequence ID" value="OKY79062.1"/>
    <property type="molecule type" value="Genomic_DNA"/>
</dbReference>
<comment type="caution">
    <text evidence="3">The sequence shown here is derived from an EMBL/GenBank/DDBJ whole genome shotgun (WGS) entry which is preliminary data.</text>
</comment>
<dbReference type="Proteomes" id="UP000185744">
    <property type="component" value="Unassembled WGS sequence"/>
</dbReference>
<reference evidence="3" key="1">
    <citation type="submission" date="2016-12" db="EMBL/GenBank/DDBJ databases">
        <title>Discovery of methanogenic haloarchaea.</title>
        <authorList>
            <person name="Sorokin D.Y."/>
            <person name="Makarova K.S."/>
            <person name="Abbas B."/>
            <person name="Ferrer M."/>
            <person name="Golyshin P.N."/>
        </authorList>
    </citation>
    <scope>NUCLEOTIDE SEQUENCE [LARGE SCALE GENOMIC DNA]</scope>
    <source>
        <strain evidence="3">HMET1</strain>
    </source>
</reference>
<evidence type="ECO:0000313" key="4">
    <source>
        <dbReference type="Proteomes" id="UP000185744"/>
    </source>
</evidence>
<dbReference type="InParanoid" id="A0A1Q6DXM0"/>
<dbReference type="Pfam" id="PF00534">
    <property type="entry name" value="Glycos_transf_1"/>
    <property type="match status" value="1"/>
</dbReference>